<dbReference type="OrthoDB" id="878074at2"/>
<dbReference type="EMBL" id="RCYZ01000016">
    <property type="protein sequence ID" value="TPG58460.1"/>
    <property type="molecule type" value="Genomic_DNA"/>
</dbReference>
<sequence length="286" mass="29778">MLPKETVIAMELNFVVLTDAAPADEPLLGYAAALAAAVGATLHLVHVVSMPPIATLEYGLPLLDKTYVPAVREGLRLAAARLPVPTTVDVLESDWSGALTQVLAAHQPALVLAGLTATNGPLDEQLSNRALSLPHQTGYPLLLVPERLPAAAQRPPRHLVLAVEDQPFQLTPPARALAPLLDGLACPITPVTVLPLHHPLAAGEAGLLAARTCGLAAALTSAQLRRVVGVRPATGIGEAADALEADLVALLDQGHGWVHKVFSGSVIADVLRFSQVPVLLLPVVTE</sequence>
<name>A0A502GAW5_9BACT</name>
<feature type="domain" description="UspA" evidence="1">
    <location>
        <begin position="217"/>
        <end position="281"/>
    </location>
</feature>
<feature type="domain" description="UspA" evidence="1">
    <location>
        <begin position="14"/>
        <end position="120"/>
    </location>
</feature>
<keyword evidence="3" id="KW-1185">Reference proteome</keyword>
<dbReference type="InterPro" id="IPR006016">
    <property type="entry name" value="UspA"/>
</dbReference>
<comment type="caution">
    <text evidence="2">The sequence shown here is derived from an EMBL/GenBank/DDBJ whole genome shotgun (WGS) entry which is preliminary data.</text>
</comment>
<proteinExistence type="predicted"/>
<dbReference type="Gene3D" id="3.40.50.620">
    <property type="entry name" value="HUPs"/>
    <property type="match status" value="2"/>
</dbReference>
<protein>
    <submittedName>
        <fullName evidence="2">Universal stress protein</fullName>
    </submittedName>
</protein>
<evidence type="ECO:0000313" key="3">
    <source>
        <dbReference type="Proteomes" id="UP000317646"/>
    </source>
</evidence>
<dbReference type="RefSeq" id="WP_140469686.1">
    <property type="nucleotide sequence ID" value="NZ_RCYZ01000016.1"/>
</dbReference>
<organism evidence="2 3">
    <name type="scientific">Hymenobacter nivis</name>
    <dbReference type="NCBI Taxonomy" id="1850093"/>
    <lineage>
        <taxon>Bacteria</taxon>
        <taxon>Pseudomonadati</taxon>
        <taxon>Bacteroidota</taxon>
        <taxon>Cytophagia</taxon>
        <taxon>Cytophagales</taxon>
        <taxon>Hymenobacteraceae</taxon>
        <taxon>Hymenobacter</taxon>
    </lineage>
</organism>
<dbReference type="SUPFAM" id="SSF52402">
    <property type="entry name" value="Adenine nucleotide alpha hydrolases-like"/>
    <property type="match status" value="2"/>
</dbReference>
<reference evidence="2 3" key="1">
    <citation type="journal article" date="2019" name="Environ. Microbiol.">
        <title>Species interactions and distinct microbial communities in high Arctic permafrost affected cryosols are associated with the CH4 and CO2 gas fluxes.</title>
        <authorList>
            <person name="Altshuler I."/>
            <person name="Hamel J."/>
            <person name="Turney S."/>
            <person name="Magnuson E."/>
            <person name="Levesque R."/>
            <person name="Greer C."/>
            <person name="Whyte L.G."/>
        </authorList>
    </citation>
    <scope>NUCLEOTIDE SEQUENCE [LARGE SCALE GENOMIC DNA]</scope>
    <source>
        <strain evidence="2 3">S9.2P</strain>
    </source>
</reference>
<accession>A0A502GAW5</accession>
<dbReference type="Proteomes" id="UP000317646">
    <property type="component" value="Unassembled WGS sequence"/>
</dbReference>
<evidence type="ECO:0000313" key="2">
    <source>
        <dbReference type="EMBL" id="TPG58460.1"/>
    </source>
</evidence>
<gene>
    <name evidence="2" type="ORF">EAH73_22415</name>
</gene>
<dbReference type="InterPro" id="IPR014729">
    <property type="entry name" value="Rossmann-like_a/b/a_fold"/>
</dbReference>
<evidence type="ECO:0000259" key="1">
    <source>
        <dbReference type="Pfam" id="PF00582"/>
    </source>
</evidence>
<dbReference type="AlphaFoldDB" id="A0A502GAW5"/>
<dbReference type="Pfam" id="PF00582">
    <property type="entry name" value="Usp"/>
    <property type="match status" value="2"/>
</dbReference>